<dbReference type="PANTHER" id="PTHR34596">
    <property type="entry name" value="CHITOPORIN"/>
    <property type="match status" value="1"/>
</dbReference>
<accession>D2YCH7</accession>
<name>D2YCH7_VIBMI</name>
<dbReference type="Pfam" id="PF03573">
    <property type="entry name" value="OprD"/>
    <property type="match status" value="1"/>
</dbReference>
<evidence type="ECO:0000256" key="1">
    <source>
        <dbReference type="ARBA" id="ARBA00009075"/>
    </source>
</evidence>
<dbReference type="InterPro" id="IPR023614">
    <property type="entry name" value="Porin_dom_sf"/>
</dbReference>
<evidence type="ECO:0000313" key="5">
    <source>
        <dbReference type="EMBL" id="EEW07550.1"/>
    </source>
</evidence>
<dbReference type="PANTHER" id="PTHR34596:SF2">
    <property type="entry name" value="CHITOPORIN"/>
    <property type="match status" value="1"/>
</dbReference>
<dbReference type="InterPro" id="IPR005318">
    <property type="entry name" value="OM_porin_bac"/>
</dbReference>
<dbReference type="EMBL" id="ACYU01000043">
    <property type="protein sequence ID" value="EEW07550.1"/>
    <property type="molecule type" value="Genomic_DNA"/>
</dbReference>
<dbReference type="Gene3D" id="2.40.160.10">
    <property type="entry name" value="Porin"/>
    <property type="match status" value="1"/>
</dbReference>
<evidence type="ECO:0008006" key="7">
    <source>
        <dbReference type="Google" id="ProtNLM"/>
    </source>
</evidence>
<dbReference type="GO" id="GO:0015288">
    <property type="term" value="F:porin activity"/>
    <property type="evidence" value="ECO:0007669"/>
    <property type="project" value="TreeGrafter"/>
</dbReference>
<proteinExistence type="inferred from homology"/>
<dbReference type="GO" id="GO:0016020">
    <property type="term" value="C:membrane"/>
    <property type="evidence" value="ECO:0007669"/>
    <property type="project" value="InterPro"/>
</dbReference>
<feature type="chain" id="PRO_5003039320" description="Outer membrane porin, OprD family" evidence="4">
    <location>
        <begin position="45"/>
        <end position="499"/>
    </location>
</feature>
<sequence length="499" mass="55304">MVNQFTRKPIILRNGKRMKMKHVGSKTLVCTSVLTALFAASAFAETLDPNDIRNQSAAAVDLATEAKQAFYDSSSSKLHSFLYFRDREERKEGEGFKPNIENQTLQLAWDYKSGYFKDTVGLDIWANINQKIGDTTGMSEILYFDHECANDPSSQTYDPATGKTTRVACEKSYAALSVFALKAKFGDEEAGLALRGGYTPINFGTIRSSWGLNPHAYRGIEAKAHFGNWIVGYAFADEFKNDWRKDFLPMTTVWHQQQNPLSTNQGYVIDFIHTVGAVYNFDGGSFDVGYGIGKEYRTNWQALAKYGFSLGSAKVDLTGFYHGSIAEETVLTGVSDAKVQSYVGLGANIKHGNFTWITGISATDTQGEELNYNFRLTPWANSDNRSFQQTLSGLDDYNTDGTRAVKLGVNYNFASFGVPGLSAGMGGNYGTHVRSDSKNAVYDGSMYSVDWNVGYKFLDGGLEGLNIQTFRSLFRGDDIVHKNDRNDLKVLISYSVALK</sequence>
<organism evidence="5 6">
    <name type="scientific">Vibrio mimicus VM603</name>
    <dbReference type="NCBI Taxonomy" id="671074"/>
    <lineage>
        <taxon>Bacteria</taxon>
        <taxon>Pseudomonadati</taxon>
        <taxon>Pseudomonadota</taxon>
        <taxon>Gammaproteobacteria</taxon>
        <taxon>Vibrionales</taxon>
        <taxon>Vibrionaceae</taxon>
        <taxon>Vibrio</taxon>
    </lineage>
</organism>
<evidence type="ECO:0000256" key="3">
    <source>
        <dbReference type="ARBA" id="ARBA00022729"/>
    </source>
</evidence>
<dbReference type="AlphaFoldDB" id="D2YCH7"/>
<keyword evidence="2" id="KW-0813">Transport</keyword>
<gene>
    <name evidence="5" type="ORF">VMB_12240</name>
</gene>
<protein>
    <recommendedName>
        <fullName evidence="7">Outer membrane porin, OprD family</fullName>
    </recommendedName>
</protein>
<comment type="caution">
    <text evidence="5">The sequence shown here is derived from an EMBL/GenBank/DDBJ whole genome shotgun (WGS) entry which is preliminary data.</text>
</comment>
<dbReference type="Proteomes" id="UP000004827">
    <property type="component" value="Unassembled WGS sequence"/>
</dbReference>
<feature type="signal peptide" evidence="4">
    <location>
        <begin position="1"/>
        <end position="44"/>
    </location>
</feature>
<reference evidence="5 6" key="1">
    <citation type="journal article" date="2009" name="BMC Evol. Biol.">
        <title>Genomic taxonomy of Vibrios.</title>
        <authorList>
            <person name="Thompson C.C."/>
            <person name="Vicente A.C."/>
            <person name="Souza R.C."/>
            <person name="Vasconcelos A.T."/>
            <person name="Vesth T."/>
            <person name="Alves N.Jr."/>
            <person name="Ussery D.W."/>
            <person name="Iida T."/>
            <person name="Thompson F.L."/>
        </authorList>
    </citation>
    <scope>NUCLEOTIDE SEQUENCE [LARGE SCALE GENOMIC DNA]</scope>
    <source>
        <strain evidence="5 6">VM603</strain>
    </source>
</reference>
<evidence type="ECO:0000313" key="6">
    <source>
        <dbReference type="Proteomes" id="UP000004827"/>
    </source>
</evidence>
<comment type="similarity">
    <text evidence="1">Belongs to the outer membrane porin (Opr) (TC 1.B.25) family.</text>
</comment>
<evidence type="ECO:0000256" key="4">
    <source>
        <dbReference type="SAM" id="SignalP"/>
    </source>
</evidence>
<evidence type="ECO:0000256" key="2">
    <source>
        <dbReference type="ARBA" id="ARBA00022448"/>
    </source>
</evidence>
<keyword evidence="3 4" id="KW-0732">Signal</keyword>